<proteinExistence type="predicted"/>
<dbReference type="EMBL" id="JABFTP020000144">
    <property type="protein sequence ID" value="KAL3280555.1"/>
    <property type="molecule type" value="Genomic_DNA"/>
</dbReference>
<protein>
    <submittedName>
        <fullName evidence="1">Uncharacterized protein</fullName>
    </submittedName>
</protein>
<accession>A0ABD2NPL2</accession>
<evidence type="ECO:0000313" key="2">
    <source>
        <dbReference type="Proteomes" id="UP001516400"/>
    </source>
</evidence>
<dbReference type="AlphaFoldDB" id="A0ABD2NPL2"/>
<dbReference type="Proteomes" id="UP001516400">
    <property type="component" value="Unassembled WGS sequence"/>
</dbReference>
<gene>
    <name evidence="1" type="ORF">HHI36_003784</name>
</gene>
<keyword evidence="2" id="KW-1185">Reference proteome</keyword>
<sequence>MNGNFNSFHHYCLVVNHHLGRICGLNVFTDRSPAVLLSLCRLLGCAASAPNLNCRKWAELALHRYEGVSDSDLLPLYVPIMQICIKQGLNREDLEQRLLNLSKTGFVVNKKYSLLLEVDTLEKKVLNLSK</sequence>
<comment type="caution">
    <text evidence="1">The sequence shown here is derived from an EMBL/GenBank/DDBJ whole genome shotgun (WGS) entry which is preliminary data.</text>
</comment>
<evidence type="ECO:0000313" key="1">
    <source>
        <dbReference type="EMBL" id="KAL3280555.1"/>
    </source>
</evidence>
<reference evidence="1 2" key="1">
    <citation type="journal article" date="2021" name="BMC Biol.">
        <title>Horizontally acquired antibacterial genes associated with adaptive radiation of ladybird beetles.</title>
        <authorList>
            <person name="Li H.S."/>
            <person name="Tang X.F."/>
            <person name="Huang Y.H."/>
            <person name="Xu Z.Y."/>
            <person name="Chen M.L."/>
            <person name="Du X.Y."/>
            <person name="Qiu B.Y."/>
            <person name="Chen P.T."/>
            <person name="Zhang W."/>
            <person name="Slipinski A."/>
            <person name="Escalona H.E."/>
            <person name="Waterhouse R.M."/>
            <person name="Zwick A."/>
            <person name="Pang H."/>
        </authorList>
    </citation>
    <scope>NUCLEOTIDE SEQUENCE [LARGE SCALE GENOMIC DNA]</scope>
    <source>
        <strain evidence="1">SYSU2018</strain>
    </source>
</reference>
<name>A0ABD2NPL2_9CUCU</name>
<organism evidence="1 2">
    <name type="scientific">Cryptolaemus montrouzieri</name>
    <dbReference type="NCBI Taxonomy" id="559131"/>
    <lineage>
        <taxon>Eukaryota</taxon>
        <taxon>Metazoa</taxon>
        <taxon>Ecdysozoa</taxon>
        <taxon>Arthropoda</taxon>
        <taxon>Hexapoda</taxon>
        <taxon>Insecta</taxon>
        <taxon>Pterygota</taxon>
        <taxon>Neoptera</taxon>
        <taxon>Endopterygota</taxon>
        <taxon>Coleoptera</taxon>
        <taxon>Polyphaga</taxon>
        <taxon>Cucujiformia</taxon>
        <taxon>Coccinelloidea</taxon>
        <taxon>Coccinellidae</taxon>
        <taxon>Scymninae</taxon>
        <taxon>Scymnini</taxon>
        <taxon>Cryptolaemus</taxon>
    </lineage>
</organism>